<dbReference type="Proteomes" id="UP000078546">
    <property type="component" value="Unassembled WGS sequence"/>
</dbReference>
<dbReference type="AlphaFoldDB" id="A0A1A8WK04"/>
<evidence type="ECO:0000256" key="1">
    <source>
        <dbReference type="SAM" id="MobiDB-lite"/>
    </source>
</evidence>
<gene>
    <name evidence="2" type="ORF">POVCU1_022090</name>
</gene>
<organism evidence="2 3">
    <name type="scientific">Plasmodium ovale curtisi</name>
    <dbReference type="NCBI Taxonomy" id="864141"/>
    <lineage>
        <taxon>Eukaryota</taxon>
        <taxon>Sar</taxon>
        <taxon>Alveolata</taxon>
        <taxon>Apicomplexa</taxon>
        <taxon>Aconoidasida</taxon>
        <taxon>Haemosporida</taxon>
        <taxon>Plasmodiidae</taxon>
        <taxon>Plasmodium</taxon>
        <taxon>Plasmodium (Plasmodium)</taxon>
    </lineage>
</organism>
<evidence type="ECO:0000313" key="3">
    <source>
        <dbReference type="Proteomes" id="UP000078546"/>
    </source>
</evidence>
<sequence length="74" mass="8917">MYPRYFSLRPPPNKKKRREEATKRRGEEAKMRRSEGAKERSRYFIRNPFSDIPAQNSLFSTCIYALPSFYIPHF</sequence>
<proteinExistence type="predicted"/>
<feature type="compositionally biased region" description="Basic and acidic residues" evidence="1">
    <location>
        <begin position="18"/>
        <end position="39"/>
    </location>
</feature>
<accession>A0A1A8WK04</accession>
<protein>
    <submittedName>
        <fullName evidence="2">Uncharacterized protein</fullName>
    </submittedName>
</protein>
<evidence type="ECO:0000313" key="2">
    <source>
        <dbReference type="EMBL" id="SBS92167.1"/>
    </source>
</evidence>
<reference evidence="3" key="1">
    <citation type="submission" date="2016-05" db="EMBL/GenBank/DDBJ databases">
        <authorList>
            <person name="Naeem Raeece"/>
        </authorList>
    </citation>
    <scope>NUCLEOTIDE SEQUENCE [LARGE SCALE GENOMIC DNA]</scope>
</reference>
<name>A0A1A8WK04_PLAOA</name>
<feature type="region of interest" description="Disordered" evidence="1">
    <location>
        <begin position="1"/>
        <end position="39"/>
    </location>
</feature>
<dbReference type="EMBL" id="FLQV01000409">
    <property type="protein sequence ID" value="SBS92167.1"/>
    <property type="molecule type" value="Genomic_DNA"/>
</dbReference>